<protein>
    <recommendedName>
        <fullName evidence="1">GATOR2 complex protein MIO zinc-ribbon like domain-containing protein</fullName>
    </recommendedName>
</protein>
<dbReference type="EMBL" id="MCFD01000001">
    <property type="protein sequence ID" value="ORX73853.1"/>
    <property type="molecule type" value="Genomic_DNA"/>
</dbReference>
<dbReference type="OrthoDB" id="341486at2759"/>
<evidence type="ECO:0000259" key="1">
    <source>
        <dbReference type="Pfam" id="PF17034"/>
    </source>
</evidence>
<dbReference type="InterPro" id="IPR037593">
    <property type="entry name" value="MIOS/Sea4"/>
</dbReference>
<dbReference type="Pfam" id="PF17034">
    <property type="entry name" value="zinc_ribbon_16"/>
    <property type="match status" value="1"/>
</dbReference>
<dbReference type="PANTHER" id="PTHR16453">
    <property type="entry name" value="WD40 DOMAIN-CONTAINING PROTEIN MIO FAMILY MEMBER"/>
    <property type="match status" value="1"/>
</dbReference>
<feature type="domain" description="GATOR2 complex protein MIO zinc-ribbon like" evidence="1">
    <location>
        <begin position="15"/>
        <end position="63"/>
    </location>
</feature>
<evidence type="ECO:0000313" key="3">
    <source>
        <dbReference type="Proteomes" id="UP000193922"/>
    </source>
</evidence>
<dbReference type="STRING" id="61395.A0A1Y1WK44"/>
<dbReference type="AlphaFoldDB" id="A0A1Y1WK44"/>
<dbReference type="PANTHER" id="PTHR16453:SF9">
    <property type="entry name" value="GATOR COMPLEX PROTEIN MIOS"/>
    <property type="match status" value="1"/>
</dbReference>
<dbReference type="Proteomes" id="UP000193922">
    <property type="component" value="Unassembled WGS sequence"/>
</dbReference>
<sequence>MTLGTAIAPSSIEADSRNFGGDFAQWFSWCQTCGHGGHVAHMQGWFASHLECPVPDCACQCDKRS</sequence>
<accession>A0A1Y1WK44</accession>
<gene>
    <name evidence="2" type="ORF">DL89DRAFT_219903</name>
</gene>
<reference evidence="2 3" key="1">
    <citation type="submission" date="2016-07" db="EMBL/GenBank/DDBJ databases">
        <title>Pervasive Adenine N6-methylation of Active Genes in Fungi.</title>
        <authorList>
            <consortium name="DOE Joint Genome Institute"/>
            <person name="Mondo S.J."/>
            <person name="Dannebaum R.O."/>
            <person name="Kuo R.C."/>
            <person name="Labutti K."/>
            <person name="Haridas S."/>
            <person name="Kuo A."/>
            <person name="Salamov A."/>
            <person name="Ahrendt S.R."/>
            <person name="Lipzen A."/>
            <person name="Sullivan W."/>
            <person name="Andreopoulos W.B."/>
            <person name="Clum A."/>
            <person name="Lindquist E."/>
            <person name="Daum C."/>
            <person name="Ramamoorthy G.K."/>
            <person name="Gryganskyi A."/>
            <person name="Culley D."/>
            <person name="Magnuson J.K."/>
            <person name="James T.Y."/>
            <person name="O'Malley M.A."/>
            <person name="Stajich J.E."/>
            <person name="Spatafora J.W."/>
            <person name="Visel A."/>
            <person name="Grigoriev I.V."/>
        </authorList>
    </citation>
    <scope>NUCLEOTIDE SEQUENCE [LARGE SCALE GENOMIC DNA]</scope>
    <source>
        <strain evidence="2 3">ATCC 12442</strain>
    </source>
</reference>
<dbReference type="GeneID" id="63801071"/>
<comment type="caution">
    <text evidence="2">The sequence shown here is derived from an EMBL/GenBank/DDBJ whole genome shotgun (WGS) entry which is preliminary data.</text>
</comment>
<dbReference type="GO" id="GO:0005737">
    <property type="term" value="C:cytoplasm"/>
    <property type="evidence" value="ECO:0007669"/>
    <property type="project" value="TreeGrafter"/>
</dbReference>
<keyword evidence="3" id="KW-1185">Reference proteome</keyword>
<dbReference type="CDD" id="cd16691">
    <property type="entry name" value="mRING-H2-C3H3C2_Mio"/>
    <property type="match status" value="1"/>
</dbReference>
<proteinExistence type="predicted"/>
<name>A0A1Y1WK44_9FUNG</name>
<organism evidence="2 3">
    <name type="scientific">Linderina pennispora</name>
    <dbReference type="NCBI Taxonomy" id="61395"/>
    <lineage>
        <taxon>Eukaryota</taxon>
        <taxon>Fungi</taxon>
        <taxon>Fungi incertae sedis</taxon>
        <taxon>Zoopagomycota</taxon>
        <taxon>Kickxellomycotina</taxon>
        <taxon>Kickxellomycetes</taxon>
        <taxon>Kickxellales</taxon>
        <taxon>Kickxellaceae</taxon>
        <taxon>Linderina</taxon>
    </lineage>
</organism>
<dbReference type="InterPro" id="IPR031488">
    <property type="entry name" value="Zn_ribbon_mio"/>
</dbReference>
<evidence type="ECO:0000313" key="2">
    <source>
        <dbReference type="EMBL" id="ORX73853.1"/>
    </source>
</evidence>
<dbReference type="RefSeq" id="XP_040747064.1">
    <property type="nucleotide sequence ID" value="XM_040884423.1"/>
</dbReference>